<feature type="compositionally biased region" description="Basic and acidic residues" evidence="1">
    <location>
        <begin position="184"/>
        <end position="196"/>
    </location>
</feature>
<dbReference type="EMBL" id="GEDC01028879">
    <property type="protein sequence ID" value="JAS08419.1"/>
    <property type="molecule type" value="Transcribed_RNA"/>
</dbReference>
<keyword evidence="2" id="KW-0472">Membrane</keyword>
<dbReference type="AlphaFoldDB" id="A0A1B6C553"/>
<evidence type="ECO:0000256" key="1">
    <source>
        <dbReference type="SAM" id="MobiDB-lite"/>
    </source>
</evidence>
<keyword evidence="2" id="KW-1133">Transmembrane helix</keyword>
<proteinExistence type="predicted"/>
<feature type="compositionally biased region" description="Low complexity" evidence="1">
    <location>
        <begin position="355"/>
        <end position="366"/>
    </location>
</feature>
<feature type="region of interest" description="Disordered" evidence="1">
    <location>
        <begin position="184"/>
        <end position="255"/>
    </location>
</feature>
<reference evidence="3" key="1">
    <citation type="submission" date="2015-12" db="EMBL/GenBank/DDBJ databases">
        <title>De novo transcriptome assembly of four potential Pierce s Disease insect vectors from Arizona vineyards.</title>
        <authorList>
            <person name="Tassone E.E."/>
        </authorList>
    </citation>
    <scope>NUCLEOTIDE SEQUENCE</scope>
</reference>
<gene>
    <name evidence="3" type="ORF">g.3869</name>
</gene>
<feature type="compositionally biased region" description="Basic residues" evidence="1">
    <location>
        <begin position="234"/>
        <end position="244"/>
    </location>
</feature>
<sequence length="382" mass="42549">PPSWLDGISDEKYWLVTVMQSNMFNWSSEVFEPRLAKLYELAFKRQQEVHLGLTKKRRAERDSQVTVRIHNITTPQAHTLELVYVVRVAGKPVLAEAAARDMRLVSDKEVIAELGYPIITKAEPYLKSSGSLSGLSQPNNVWLLIGSGVSAIFLLLILIVLFILGLGKHKRKQRRIEGSANRCREFEREQTDKGEHNMAFGGDENGDKVECPDSPSRLSGQSGESSAASLVRRSPPKPRPRSHKVSSPNSYLSMPSIKAFPRGPPIPSPLELVLEPKDEETHQVPNDPVLARHGSASQDPGVISPLVWDLHCHRLHKQDCLDLEEDISLTEPSVGRMRRRFQELLDDAFSLFGSNSASPDLDSSSPTNNQRDSRVKSALTSL</sequence>
<feature type="non-terminal residue" evidence="3">
    <location>
        <position position="1"/>
    </location>
</feature>
<feature type="compositionally biased region" description="Polar residues" evidence="1">
    <location>
        <begin position="216"/>
        <end position="228"/>
    </location>
</feature>
<keyword evidence="2" id="KW-0812">Transmembrane</keyword>
<evidence type="ECO:0000313" key="3">
    <source>
        <dbReference type="EMBL" id="JAS08419.1"/>
    </source>
</evidence>
<organism evidence="3">
    <name type="scientific">Clastoptera arizonana</name>
    <name type="common">Arizona spittle bug</name>
    <dbReference type="NCBI Taxonomy" id="38151"/>
    <lineage>
        <taxon>Eukaryota</taxon>
        <taxon>Metazoa</taxon>
        <taxon>Ecdysozoa</taxon>
        <taxon>Arthropoda</taxon>
        <taxon>Hexapoda</taxon>
        <taxon>Insecta</taxon>
        <taxon>Pterygota</taxon>
        <taxon>Neoptera</taxon>
        <taxon>Paraneoptera</taxon>
        <taxon>Hemiptera</taxon>
        <taxon>Auchenorrhyncha</taxon>
        <taxon>Cercopoidea</taxon>
        <taxon>Clastopteridae</taxon>
        <taxon>Clastoptera</taxon>
    </lineage>
</organism>
<dbReference type="InterPro" id="IPR024606">
    <property type="entry name" value="KIAA1549"/>
</dbReference>
<protein>
    <submittedName>
        <fullName evidence="3">Uncharacterized protein</fullName>
    </submittedName>
</protein>
<dbReference type="Pfam" id="PF12877">
    <property type="entry name" value="KIAA1549"/>
    <property type="match status" value="1"/>
</dbReference>
<feature type="transmembrane region" description="Helical" evidence="2">
    <location>
        <begin position="141"/>
        <end position="166"/>
    </location>
</feature>
<accession>A0A1B6C553</accession>
<evidence type="ECO:0000256" key="2">
    <source>
        <dbReference type="SAM" id="Phobius"/>
    </source>
</evidence>
<name>A0A1B6C553_9HEMI</name>
<feature type="region of interest" description="Disordered" evidence="1">
    <location>
        <begin position="355"/>
        <end position="382"/>
    </location>
</feature>